<evidence type="ECO:0000256" key="3">
    <source>
        <dbReference type="ARBA" id="ARBA00012438"/>
    </source>
</evidence>
<feature type="coiled-coil region" evidence="14">
    <location>
        <begin position="505"/>
        <end position="532"/>
    </location>
</feature>
<name>A0A251X9R0_9GAMM</name>
<keyword evidence="4 13" id="KW-0597">Phosphoprotein</keyword>
<keyword evidence="6 15" id="KW-0812">Transmembrane</keyword>
<dbReference type="Gene3D" id="3.40.50.2300">
    <property type="match status" value="1"/>
</dbReference>
<keyword evidence="11" id="KW-0902">Two-component regulatory system</keyword>
<dbReference type="PROSITE" id="PS50110">
    <property type="entry name" value="RESPONSE_REGULATORY"/>
    <property type="match status" value="1"/>
</dbReference>
<evidence type="ECO:0000256" key="15">
    <source>
        <dbReference type="SAM" id="Phobius"/>
    </source>
</evidence>
<dbReference type="CDD" id="cd00082">
    <property type="entry name" value="HisKA"/>
    <property type="match status" value="1"/>
</dbReference>
<gene>
    <name evidence="19" type="ORF">TPSD3_08880</name>
</gene>
<keyword evidence="10 15" id="KW-1133">Transmembrane helix</keyword>
<dbReference type="Gene3D" id="6.10.340.10">
    <property type="match status" value="1"/>
</dbReference>
<dbReference type="CDD" id="cd00130">
    <property type="entry name" value="PAS"/>
    <property type="match status" value="1"/>
</dbReference>
<feature type="modified residue" description="4-aspartylphosphate" evidence="13">
    <location>
        <position position="828"/>
    </location>
</feature>
<dbReference type="FunFam" id="1.10.287.130:FF:000004">
    <property type="entry name" value="Ethylene receptor 1"/>
    <property type="match status" value="1"/>
</dbReference>
<dbReference type="Gene3D" id="1.10.287.130">
    <property type="match status" value="1"/>
</dbReference>
<dbReference type="Gene3D" id="3.30.565.10">
    <property type="entry name" value="Histidine kinase-like ATPase, C-terminal domain"/>
    <property type="match status" value="1"/>
</dbReference>
<dbReference type="PANTHER" id="PTHR43047:SF64">
    <property type="entry name" value="HISTIDINE KINASE CONTAINING CHEY-HOMOLOGOUS RECEIVER DOMAIN AND PAS DOMAIN-RELATED"/>
    <property type="match status" value="1"/>
</dbReference>
<dbReference type="PROSITE" id="PS50109">
    <property type="entry name" value="HIS_KIN"/>
    <property type="match status" value="1"/>
</dbReference>
<feature type="domain" description="Response regulatory" evidence="17">
    <location>
        <begin position="779"/>
        <end position="895"/>
    </location>
</feature>
<keyword evidence="5" id="KW-0808">Transferase</keyword>
<dbReference type="InterPro" id="IPR000014">
    <property type="entry name" value="PAS"/>
</dbReference>
<dbReference type="InterPro" id="IPR003594">
    <property type="entry name" value="HATPase_dom"/>
</dbReference>
<dbReference type="SMART" id="SM00387">
    <property type="entry name" value="HATPase_c"/>
    <property type="match status" value="1"/>
</dbReference>
<evidence type="ECO:0000259" key="16">
    <source>
        <dbReference type="PROSITE" id="PS50109"/>
    </source>
</evidence>
<dbReference type="CDD" id="cd17546">
    <property type="entry name" value="REC_hyHK_CKI1_RcsC-like"/>
    <property type="match status" value="1"/>
</dbReference>
<evidence type="ECO:0000256" key="1">
    <source>
        <dbReference type="ARBA" id="ARBA00000085"/>
    </source>
</evidence>
<evidence type="ECO:0000256" key="11">
    <source>
        <dbReference type="ARBA" id="ARBA00023012"/>
    </source>
</evidence>
<dbReference type="OrthoDB" id="9792854at2"/>
<evidence type="ECO:0000256" key="10">
    <source>
        <dbReference type="ARBA" id="ARBA00022989"/>
    </source>
</evidence>
<dbReference type="InterPro" id="IPR036097">
    <property type="entry name" value="HisK_dim/P_sf"/>
</dbReference>
<evidence type="ECO:0000256" key="8">
    <source>
        <dbReference type="ARBA" id="ARBA00022777"/>
    </source>
</evidence>
<dbReference type="PANTHER" id="PTHR43047">
    <property type="entry name" value="TWO-COMPONENT HISTIDINE PROTEIN KINASE"/>
    <property type="match status" value="1"/>
</dbReference>
<dbReference type="SMART" id="SM00304">
    <property type="entry name" value="HAMP"/>
    <property type="match status" value="1"/>
</dbReference>
<dbReference type="InterPro" id="IPR004358">
    <property type="entry name" value="Sig_transdc_His_kin-like_C"/>
</dbReference>
<dbReference type="Gene3D" id="3.30.450.20">
    <property type="entry name" value="PAS domain"/>
    <property type="match status" value="1"/>
</dbReference>
<evidence type="ECO:0000256" key="7">
    <source>
        <dbReference type="ARBA" id="ARBA00022741"/>
    </source>
</evidence>
<dbReference type="EC" id="2.7.13.3" evidence="3"/>
<dbReference type="SUPFAM" id="SSF47384">
    <property type="entry name" value="Homodimeric domain of signal transducing histidine kinase"/>
    <property type="match status" value="1"/>
</dbReference>
<evidence type="ECO:0000256" key="14">
    <source>
        <dbReference type="SAM" id="Coils"/>
    </source>
</evidence>
<evidence type="ECO:0000256" key="13">
    <source>
        <dbReference type="PROSITE-ProRule" id="PRU00169"/>
    </source>
</evidence>
<comment type="catalytic activity">
    <reaction evidence="1">
        <text>ATP + protein L-histidine = ADP + protein N-phospho-L-histidine.</text>
        <dbReference type="EC" id="2.7.13.3"/>
    </reaction>
</comment>
<keyword evidence="8" id="KW-0418">Kinase</keyword>
<dbReference type="Pfam" id="PF02518">
    <property type="entry name" value="HATPase_c"/>
    <property type="match status" value="1"/>
</dbReference>
<feature type="domain" description="HAMP" evidence="18">
    <location>
        <begin position="319"/>
        <end position="371"/>
    </location>
</feature>
<keyword evidence="14" id="KW-0175">Coiled coil</keyword>
<dbReference type="FunFam" id="3.30.565.10:FF:000010">
    <property type="entry name" value="Sensor histidine kinase RcsC"/>
    <property type="match status" value="1"/>
</dbReference>
<dbReference type="GO" id="GO:0016020">
    <property type="term" value="C:membrane"/>
    <property type="evidence" value="ECO:0007669"/>
    <property type="project" value="UniProtKB-SubCell"/>
</dbReference>
<dbReference type="CDD" id="cd06225">
    <property type="entry name" value="HAMP"/>
    <property type="match status" value="1"/>
</dbReference>
<dbReference type="AlphaFoldDB" id="A0A251X9R0"/>
<dbReference type="Pfam" id="PF00072">
    <property type="entry name" value="Response_reg"/>
    <property type="match status" value="1"/>
</dbReference>
<proteinExistence type="predicted"/>
<dbReference type="InterPro" id="IPR005467">
    <property type="entry name" value="His_kinase_dom"/>
</dbReference>
<dbReference type="InterPro" id="IPR036890">
    <property type="entry name" value="HATPase_C_sf"/>
</dbReference>
<dbReference type="SMART" id="SM00091">
    <property type="entry name" value="PAS"/>
    <property type="match status" value="1"/>
</dbReference>
<dbReference type="SUPFAM" id="SSF55785">
    <property type="entry name" value="PYP-like sensor domain (PAS domain)"/>
    <property type="match status" value="1"/>
</dbReference>
<dbReference type="InterPro" id="IPR011006">
    <property type="entry name" value="CheY-like_superfamily"/>
</dbReference>
<evidence type="ECO:0000256" key="9">
    <source>
        <dbReference type="ARBA" id="ARBA00022840"/>
    </source>
</evidence>
<keyword evidence="9" id="KW-0067">ATP-binding</keyword>
<evidence type="ECO:0000256" key="2">
    <source>
        <dbReference type="ARBA" id="ARBA00004370"/>
    </source>
</evidence>
<dbReference type="SMART" id="SM00388">
    <property type="entry name" value="HisKA"/>
    <property type="match status" value="1"/>
</dbReference>
<dbReference type="RefSeq" id="WP_086488194.1">
    <property type="nucleotide sequence ID" value="NZ_MSLT01000012.1"/>
</dbReference>
<evidence type="ECO:0000259" key="17">
    <source>
        <dbReference type="PROSITE" id="PS50110"/>
    </source>
</evidence>
<dbReference type="Pfam" id="PF00512">
    <property type="entry name" value="HisKA"/>
    <property type="match status" value="1"/>
</dbReference>
<keyword evidence="7" id="KW-0547">Nucleotide-binding</keyword>
<dbReference type="CDD" id="cd16922">
    <property type="entry name" value="HATPase_EvgS-ArcB-TorS-like"/>
    <property type="match status" value="1"/>
</dbReference>
<dbReference type="SUPFAM" id="SSF52172">
    <property type="entry name" value="CheY-like"/>
    <property type="match status" value="1"/>
</dbReference>
<evidence type="ECO:0000313" key="20">
    <source>
        <dbReference type="Proteomes" id="UP000194798"/>
    </source>
</evidence>
<comment type="subcellular location">
    <subcellularLocation>
        <location evidence="2">Membrane</location>
    </subcellularLocation>
</comment>
<accession>A0A251X9R0</accession>
<evidence type="ECO:0000256" key="6">
    <source>
        <dbReference type="ARBA" id="ARBA00022692"/>
    </source>
</evidence>
<protein>
    <recommendedName>
        <fullName evidence="3">histidine kinase</fullName>
        <ecNumber evidence="3">2.7.13.3</ecNumber>
    </recommendedName>
</protein>
<reference evidence="19 20" key="1">
    <citation type="submission" date="2016-12" db="EMBL/GenBank/DDBJ databases">
        <title>Thioflexothrix psekupsii D3 genome sequencing and assembly.</title>
        <authorList>
            <person name="Fomenkov A."/>
            <person name="Vincze T."/>
            <person name="Grabovich M."/>
            <person name="Anton B.P."/>
            <person name="Dubinina G."/>
            <person name="Orlova M."/>
            <person name="Belousova E."/>
            <person name="Roberts R.J."/>
        </authorList>
    </citation>
    <scope>NUCLEOTIDE SEQUENCE [LARGE SCALE GENOMIC DNA]</scope>
    <source>
        <strain evidence="19">D3</strain>
    </source>
</reference>
<dbReference type="SMART" id="SM00448">
    <property type="entry name" value="REC"/>
    <property type="match status" value="1"/>
</dbReference>
<evidence type="ECO:0000256" key="12">
    <source>
        <dbReference type="ARBA" id="ARBA00023136"/>
    </source>
</evidence>
<organism evidence="19 20">
    <name type="scientific">Thioflexithrix psekupsensis</name>
    <dbReference type="NCBI Taxonomy" id="1570016"/>
    <lineage>
        <taxon>Bacteria</taxon>
        <taxon>Pseudomonadati</taxon>
        <taxon>Pseudomonadota</taxon>
        <taxon>Gammaproteobacteria</taxon>
        <taxon>Thiotrichales</taxon>
        <taxon>Thioflexithrix</taxon>
    </lineage>
</organism>
<dbReference type="InterPro" id="IPR035965">
    <property type="entry name" value="PAS-like_dom_sf"/>
</dbReference>
<evidence type="ECO:0000256" key="4">
    <source>
        <dbReference type="ARBA" id="ARBA00022553"/>
    </source>
</evidence>
<dbReference type="Proteomes" id="UP000194798">
    <property type="component" value="Unassembled WGS sequence"/>
</dbReference>
<dbReference type="PRINTS" id="PR00344">
    <property type="entry name" value="BCTRLSENSOR"/>
</dbReference>
<keyword evidence="12 15" id="KW-0472">Membrane</keyword>
<comment type="caution">
    <text evidence="19">The sequence shown here is derived from an EMBL/GenBank/DDBJ whole genome shotgun (WGS) entry which is preliminary data.</text>
</comment>
<dbReference type="InterPro" id="IPR003661">
    <property type="entry name" value="HisK_dim/P_dom"/>
</dbReference>
<keyword evidence="20" id="KW-1185">Reference proteome</keyword>
<feature type="transmembrane region" description="Helical" evidence="15">
    <location>
        <begin position="299"/>
        <end position="318"/>
    </location>
</feature>
<sequence length="999" mass="113097">MKLQYKLPLSFNLIVLLSVLLTSGFAIHYFNKTLEQQAYQILDEKADVAWLIYQKQLEHIGNNAKHIAYDTSLQKSLAEKNFFGIEQLLERLLKDKHIYHATLLQLDEQHVTILDIEGHIVAQIGLENYPLFSYHLSNLDVNNPLLQRALLERKLLIFPELIAGSPIVSLSAVMPIVKKEQIDAFNEKTSLIGLVLLRSVLQNNVELTQQISELLGVSSAIYQDARPISSSHSLSPLNEQRYAQILQGQLEQTGYFEKGQLLSRFFPLKDVSGEPIAALGIHLQADQYVDTAHKVIQDLLWMTLLCLIGTLLLSFVILRSILHPARQLLEGVNRIHAGELQHRIVVSAHDELGLLGKAFNDMANRLSESFNLLEQRIQNATEKLHHTLVHQRSIMDTMTDGLLVTDTDNHIVLYNSAFEKLFPNYPPVLGGHCSEVCSPELQQLIRQAQNEQIVTTVEIIPLSNMRIGNAVAAPIFQAIELNTPIPEIAEEYSGLVVLVRDITAQKQVEYELAEEKNRAEQARAEAEVANQAKSVFLANMSHELRTPLNGILGYAQILLRDPQLTKKQLEGVEIIRRSGDYLLTLINDILDLSRIEANRIELYVTDIIFSDFLNDIVELFKIRAEQKGIAFIYEQLSQLPQGIRGDEKRLRQILINLLGNAVKFTEQGGITFKVGYFEKKLRFQIEDTGIGIADEDLEKIFQAFEQAGDQNYRAQGTGLGLAITKRLVEMMGGELKVESHLHQGTTFWFCLELPEVSELIPSKMTQIPVITGYEGTRRHILMIDDRWENRSVMHNLLIPLGFSLDEAENGEEGLRKAIEKTPDLIITDLVMPVLDGFEVARRARQHPALKHIPIIAASASVFDYHQQESFAAGCNEFIAKPVRFDILLNALEKHLNLQWIYDHRDDLIHLPLLDETVAMSELDSEESKELLTPQQATMLHQLILMGDIAGIIDKAESIIAESPKATLLMQRICRYAQQFEDDKIMTLLKSYLDAQQEEK</sequence>
<dbReference type="EMBL" id="MSLT01000012">
    <property type="protein sequence ID" value="OUD14413.1"/>
    <property type="molecule type" value="Genomic_DNA"/>
</dbReference>
<dbReference type="InterPro" id="IPR003660">
    <property type="entry name" value="HAMP_dom"/>
</dbReference>
<dbReference type="GO" id="GO:0000155">
    <property type="term" value="F:phosphorelay sensor kinase activity"/>
    <property type="evidence" value="ECO:0007669"/>
    <property type="project" value="InterPro"/>
</dbReference>
<dbReference type="Pfam" id="PF00672">
    <property type="entry name" value="HAMP"/>
    <property type="match status" value="1"/>
</dbReference>
<evidence type="ECO:0000256" key="5">
    <source>
        <dbReference type="ARBA" id="ARBA00022679"/>
    </source>
</evidence>
<dbReference type="PROSITE" id="PS50885">
    <property type="entry name" value="HAMP"/>
    <property type="match status" value="1"/>
</dbReference>
<evidence type="ECO:0000313" key="19">
    <source>
        <dbReference type="EMBL" id="OUD14413.1"/>
    </source>
</evidence>
<dbReference type="InterPro" id="IPR001789">
    <property type="entry name" value="Sig_transdc_resp-reg_receiver"/>
</dbReference>
<feature type="domain" description="Histidine kinase" evidence="16">
    <location>
        <begin position="539"/>
        <end position="755"/>
    </location>
</feature>
<dbReference type="SUPFAM" id="SSF158472">
    <property type="entry name" value="HAMP domain-like"/>
    <property type="match status" value="1"/>
</dbReference>
<dbReference type="GO" id="GO:0005524">
    <property type="term" value="F:ATP binding"/>
    <property type="evidence" value="ECO:0007669"/>
    <property type="project" value="UniProtKB-KW"/>
</dbReference>
<dbReference type="SUPFAM" id="SSF55874">
    <property type="entry name" value="ATPase domain of HSP90 chaperone/DNA topoisomerase II/histidine kinase"/>
    <property type="match status" value="1"/>
</dbReference>
<evidence type="ECO:0000259" key="18">
    <source>
        <dbReference type="PROSITE" id="PS50885"/>
    </source>
</evidence>